<gene>
    <name evidence="8" type="primary">gltX</name>
    <name evidence="11" type="ORF">A9Q02_13575</name>
</gene>
<evidence type="ECO:0000256" key="4">
    <source>
        <dbReference type="ARBA" id="ARBA00022741"/>
    </source>
</evidence>
<dbReference type="InterPro" id="IPR001412">
    <property type="entry name" value="aa-tRNA-synth_I_CS"/>
</dbReference>
<comment type="caution">
    <text evidence="8">Lacks conserved residue(s) required for the propagation of feature annotation.</text>
</comment>
<evidence type="ECO:0000256" key="2">
    <source>
        <dbReference type="ARBA" id="ARBA00022490"/>
    </source>
</evidence>
<name>A0A2H3KM51_9CHLR</name>
<dbReference type="GO" id="GO:0005829">
    <property type="term" value="C:cytosol"/>
    <property type="evidence" value="ECO:0007669"/>
    <property type="project" value="TreeGrafter"/>
</dbReference>
<comment type="subcellular location">
    <subcellularLocation>
        <location evidence="8">Cytoplasm</location>
    </subcellularLocation>
</comment>
<dbReference type="GO" id="GO:0006424">
    <property type="term" value="P:glutamyl-tRNA aminoacylation"/>
    <property type="evidence" value="ECO:0007669"/>
    <property type="project" value="UniProtKB-UniRule"/>
</dbReference>
<evidence type="ECO:0000256" key="6">
    <source>
        <dbReference type="ARBA" id="ARBA00022917"/>
    </source>
</evidence>
<keyword evidence="2 8" id="KW-0963">Cytoplasm</keyword>
<dbReference type="CDD" id="cd00808">
    <property type="entry name" value="GluRS_core"/>
    <property type="match status" value="1"/>
</dbReference>
<organism evidence="11 12">
    <name type="scientific">Candidatus Chloroploca asiatica</name>
    <dbReference type="NCBI Taxonomy" id="1506545"/>
    <lineage>
        <taxon>Bacteria</taxon>
        <taxon>Bacillati</taxon>
        <taxon>Chloroflexota</taxon>
        <taxon>Chloroflexia</taxon>
        <taxon>Chloroflexales</taxon>
        <taxon>Chloroflexineae</taxon>
        <taxon>Oscillochloridaceae</taxon>
        <taxon>Candidatus Chloroploca</taxon>
    </lineage>
</organism>
<feature type="domain" description="Glutamyl/glutaminyl-tRNA synthetase class Ib catalytic" evidence="9">
    <location>
        <begin position="8"/>
        <end position="329"/>
    </location>
</feature>
<keyword evidence="7 8" id="KW-0030">Aminoacyl-tRNA synthetase</keyword>
<keyword evidence="12" id="KW-1185">Reference proteome</keyword>
<dbReference type="Gene3D" id="1.10.10.350">
    <property type="match status" value="1"/>
</dbReference>
<dbReference type="GO" id="GO:0000049">
    <property type="term" value="F:tRNA binding"/>
    <property type="evidence" value="ECO:0007669"/>
    <property type="project" value="InterPro"/>
</dbReference>
<evidence type="ECO:0000256" key="8">
    <source>
        <dbReference type="HAMAP-Rule" id="MF_00022"/>
    </source>
</evidence>
<proteinExistence type="inferred from homology"/>
<dbReference type="PANTHER" id="PTHR43311:SF2">
    <property type="entry name" value="GLUTAMATE--TRNA LIGASE, MITOCHONDRIAL-RELATED"/>
    <property type="match status" value="1"/>
</dbReference>
<dbReference type="EC" id="6.1.1.17" evidence="8"/>
<evidence type="ECO:0000256" key="7">
    <source>
        <dbReference type="ARBA" id="ARBA00023146"/>
    </source>
</evidence>
<feature type="short sequence motif" description="'KMSKS' region" evidence="8">
    <location>
        <begin position="261"/>
        <end position="265"/>
    </location>
</feature>
<dbReference type="OrthoDB" id="9807503at2"/>
<comment type="subunit">
    <text evidence="8">Monomer.</text>
</comment>
<dbReference type="InterPro" id="IPR014729">
    <property type="entry name" value="Rossmann-like_a/b/a_fold"/>
</dbReference>
<dbReference type="SUPFAM" id="SSF48163">
    <property type="entry name" value="An anticodon-binding domain of class I aminoacyl-tRNA synthetases"/>
    <property type="match status" value="1"/>
</dbReference>
<evidence type="ECO:0000259" key="10">
    <source>
        <dbReference type="Pfam" id="PF19269"/>
    </source>
</evidence>
<evidence type="ECO:0000313" key="12">
    <source>
        <dbReference type="Proteomes" id="UP000220922"/>
    </source>
</evidence>
<comment type="catalytic activity">
    <reaction evidence="8">
        <text>tRNA(Glu) + L-glutamate + ATP = L-glutamyl-tRNA(Glu) + AMP + diphosphate</text>
        <dbReference type="Rhea" id="RHEA:23540"/>
        <dbReference type="Rhea" id="RHEA-COMP:9663"/>
        <dbReference type="Rhea" id="RHEA-COMP:9680"/>
        <dbReference type="ChEBI" id="CHEBI:29985"/>
        <dbReference type="ChEBI" id="CHEBI:30616"/>
        <dbReference type="ChEBI" id="CHEBI:33019"/>
        <dbReference type="ChEBI" id="CHEBI:78442"/>
        <dbReference type="ChEBI" id="CHEBI:78520"/>
        <dbReference type="ChEBI" id="CHEBI:456215"/>
        <dbReference type="EC" id="6.1.1.17"/>
    </reaction>
</comment>
<dbReference type="Pfam" id="PF19269">
    <property type="entry name" value="Anticodon_2"/>
    <property type="match status" value="1"/>
</dbReference>
<dbReference type="Gene3D" id="1.10.8.70">
    <property type="entry name" value="Glutamate-tRNA synthetase, class I, anticodon-binding domain 1"/>
    <property type="match status" value="1"/>
</dbReference>
<dbReference type="HAMAP" id="MF_00022">
    <property type="entry name" value="Glu_tRNA_synth_type1"/>
    <property type="match status" value="1"/>
</dbReference>
<feature type="domain" description="Aminoacyl-tRNA synthetase class I anticodon-binding" evidence="10">
    <location>
        <begin position="343"/>
        <end position="496"/>
    </location>
</feature>
<evidence type="ECO:0000313" key="11">
    <source>
        <dbReference type="EMBL" id="PDV99105.1"/>
    </source>
</evidence>
<feature type="binding site" evidence="8">
    <location>
        <position position="264"/>
    </location>
    <ligand>
        <name>ATP</name>
        <dbReference type="ChEBI" id="CHEBI:30616"/>
    </ligand>
</feature>
<feature type="short sequence motif" description="'HIGH' region" evidence="8">
    <location>
        <begin position="14"/>
        <end position="24"/>
    </location>
</feature>
<dbReference type="InterPro" id="IPR045462">
    <property type="entry name" value="aa-tRNA-synth_I_cd-bd"/>
</dbReference>
<evidence type="ECO:0000259" key="9">
    <source>
        <dbReference type="Pfam" id="PF00749"/>
    </source>
</evidence>
<dbReference type="GO" id="GO:0008270">
    <property type="term" value="F:zinc ion binding"/>
    <property type="evidence" value="ECO:0007669"/>
    <property type="project" value="InterPro"/>
</dbReference>
<dbReference type="Gene3D" id="3.40.50.620">
    <property type="entry name" value="HUPs"/>
    <property type="match status" value="1"/>
</dbReference>
<evidence type="ECO:0000256" key="1">
    <source>
        <dbReference type="ARBA" id="ARBA00007894"/>
    </source>
</evidence>
<dbReference type="InterPro" id="IPR020752">
    <property type="entry name" value="Glu-tRNA-synth_I_codon-bd_sub1"/>
</dbReference>
<dbReference type="RefSeq" id="WP_097652439.1">
    <property type="nucleotide sequence ID" value="NZ_LYXE01000083.1"/>
</dbReference>
<keyword evidence="6 8" id="KW-0648">Protein biosynthesis</keyword>
<keyword evidence="3 8" id="KW-0436">Ligase</keyword>
<comment type="function">
    <text evidence="8">Catalyzes the attachment of glutamate to tRNA(Glu) in a two-step reaction: glutamate is first activated by ATP to form Glu-AMP and then transferred to the acceptor end of tRNA(Glu).</text>
</comment>
<dbReference type="InterPro" id="IPR008925">
    <property type="entry name" value="aa_tRNA-synth_I_cd-bd_sf"/>
</dbReference>
<dbReference type="InterPro" id="IPR049940">
    <property type="entry name" value="GluQ/Sye"/>
</dbReference>
<dbReference type="Pfam" id="PF00749">
    <property type="entry name" value="tRNA-synt_1c"/>
    <property type="match status" value="1"/>
</dbReference>
<dbReference type="PROSITE" id="PS00178">
    <property type="entry name" value="AA_TRNA_LIGASE_I"/>
    <property type="match status" value="1"/>
</dbReference>
<dbReference type="GO" id="GO:0005524">
    <property type="term" value="F:ATP binding"/>
    <property type="evidence" value="ECO:0007669"/>
    <property type="project" value="UniProtKB-UniRule"/>
</dbReference>
<reference evidence="11 12" key="1">
    <citation type="submission" date="2016-05" db="EMBL/GenBank/DDBJ databases">
        <authorList>
            <person name="Lavstsen T."/>
            <person name="Jespersen J.S."/>
        </authorList>
    </citation>
    <scope>NUCLEOTIDE SEQUENCE [LARGE SCALE GENOMIC DNA]</scope>
    <source>
        <strain evidence="11 12">B7-9</strain>
    </source>
</reference>
<dbReference type="GO" id="GO:0004818">
    <property type="term" value="F:glutamate-tRNA ligase activity"/>
    <property type="evidence" value="ECO:0007669"/>
    <property type="project" value="UniProtKB-UniRule"/>
</dbReference>
<dbReference type="InterPro" id="IPR020058">
    <property type="entry name" value="Glu/Gln-tRNA-synth_Ib_cat-dom"/>
</dbReference>
<dbReference type="FunFam" id="3.40.50.620:FF:000127">
    <property type="entry name" value="Glutamate--tRNA ligase"/>
    <property type="match status" value="1"/>
</dbReference>
<evidence type="ECO:0000256" key="3">
    <source>
        <dbReference type="ARBA" id="ARBA00022598"/>
    </source>
</evidence>
<keyword evidence="4 8" id="KW-0547">Nucleotide-binding</keyword>
<dbReference type="InterPro" id="IPR000924">
    <property type="entry name" value="Glu/Gln-tRNA-synth"/>
</dbReference>
<dbReference type="InterPro" id="IPR020751">
    <property type="entry name" value="aa-tRNA-synth_I_codon-bd_sub2"/>
</dbReference>
<dbReference type="EMBL" id="LYXE01000083">
    <property type="protein sequence ID" value="PDV99105.1"/>
    <property type="molecule type" value="Genomic_DNA"/>
</dbReference>
<keyword evidence="5 8" id="KW-0067">ATP-binding</keyword>
<protein>
    <recommendedName>
        <fullName evidence="8">Glutamate--tRNA ligase</fullName>
        <ecNumber evidence="8">6.1.1.17</ecNumber>
    </recommendedName>
    <alternativeName>
        <fullName evidence="8">Glutamyl-tRNA synthetase</fullName>
        <shortName evidence="8">GluRS</shortName>
    </alternativeName>
</protein>
<sequence length="501" mass="56598">MSVVSGPVRVRFAPSPTGYLHIGGVRTALFNWLFARHYGGQFVLRIEDTDEKRFVDDAAADIMASLRWAGLDWDEGPDVGGPFGPYVQSERHAEGIYATYSTQLLEAGLAYMSFTTEEELAQMRAAAEAQGIKSFRFRGPERAWPLEQQQEMAARGRPFTIRLKTPLEGETRFQDLVRGGDQIVVQHTQLQDIVLIKATGMPVYHFAHLVDDHLMQITHVMRAEEWVPSTPYHVLLYHAFGWNLPVFAHLPVILRQDGKGKLSKRKDDVSTNRFWERGYLPEAMFNYLALQGWSYDDHTELMSRDEIVERFTIERVQPSPARWNPDKLKDLNGLYVRRLTTEQVAERLLPYLTKAGLVTDPPTVDERAYVVSLTPLIHERLVELSEAPDLLEFFFREPSPGPEGYDPALLVPKKMEAAQTAELLRAAHEALSQVEIWGIEQVEAALRALVARLEVKPGPLFGAIRVAASGRTVAPPLFEMLVALGRERTLARLERGYTALG</sequence>
<dbReference type="NCBIfam" id="TIGR00464">
    <property type="entry name" value="gltX_bact"/>
    <property type="match status" value="1"/>
</dbReference>
<evidence type="ECO:0000256" key="5">
    <source>
        <dbReference type="ARBA" id="ARBA00022840"/>
    </source>
</evidence>
<dbReference type="InterPro" id="IPR004527">
    <property type="entry name" value="Glu-tRNA-ligase_bac/mito"/>
</dbReference>
<comment type="caution">
    <text evidence="11">The sequence shown here is derived from an EMBL/GenBank/DDBJ whole genome shotgun (WGS) entry which is preliminary data.</text>
</comment>
<comment type="similarity">
    <text evidence="1 8">Belongs to the class-I aminoacyl-tRNA synthetase family. Glutamate--tRNA ligase type 1 subfamily.</text>
</comment>
<dbReference type="InterPro" id="IPR033910">
    <property type="entry name" value="GluRS_core"/>
</dbReference>
<dbReference type="AlphaFoldDB" id="A0A2H3KM51"/>
<dbReference type="SUPFAM" id="SSF52374">
    <property type="entry name" value="Nucleotidylyl transferase"/>
    <property type="match status" value="1"/>
</dbReference>
<dbReference type="Proteomes" id="UP000220922">
    <property type="component" value="Unassembled WGS sequence"/>
</dbReference>
<dbReference type="PRINTS" id="PR00987">
    <property type="entry name" value="TRNASYNTHGLU"/>
</dbReference>
<dbReference type="PANTHER" id="PTHR43311">
    <property type="entry name" value="GLUTAMATE--TRNA LIGASE"/>
    <property type="match status" value="1"/>
</dbReference>
<accession>A0A2H3KM51</accession>